<dbReference type="GO" id="GO:0022857">
    <property type="term" value="F:transmembrane transporter activity"/>
    <property type="evidence" value="ECO:0007669"/>
    <property type="project" value="InterPro"/>
</dbReference>
<feature type="transmembrane region" description="Helical" evidence="6">
    <location>
        <begin position="329"/>
        <end position="349"/>
    </location>
</feature>
<keyword evidence="2" id="KW-0813">Transport</keyword>
<dbReference type="AlphaFoldDB" id="A0AAD2K4Y5"/>
<dbReference type="SUPFAM" id="SSF103473">
    <property type="entry name" value="MFS general substrate transporter"/>
    <property type="match status" value="1"/>
</dbReference>
<evidence type="ECO:0000256" key="2">
    <source>
        <dbReference type="ARBA" id="ARBA00022448"/>
    </source>
</evidence>
<evidence type="ECO:0000259" key="7">
    <source>
        <dbReference type="PROSITE" id="PS50850"/>
    </source>
</evidence>
<evidence type="ECO:0000256" key="1">
    <source>
        <dbReference type="ARBA" id="ARBA00004141"/>
    </source>
</evidence>
<evidence type="ECO:0000256" key="3">
    <source>
        <dbReference type="ARBA" id="ARBA00022692"/>
    </source>
</evidence>
<dbReference type="Proteomes" id="UP001295794">
    <property type="component" value="Unassembled WGS sequence"/>
</dbReference>
<dbReference type="EMBL" id="CAVNYO010000430">
    <property type="protein sequence ID" value="CAK5278877.1"/>
    <property type="molecule type" value="Genomic_DNA"/>
</dbReference>
<keyword evidence="3 6" id="KW-0812">Transmembrane</keyword>
<feature type="transmembrane region" description="Helical" evidence="6">
    <location>
        <begin position="150"/>
        <end position="175"/>
    </location>
</feature>
<feature type="transmembrane region" description="Helical" evidence="6">
    <location>
        <begin position="297"/>
        <end position="317"/>
    </location>
</feature>
<dbReference type="InterPro" id="IPR011701">
    <property type="entry name" value="MFS"/>
</dbReference>
<dbReference type="Pfam" id="PF07690">
    <property type="entry name" value="MFS_1"/>
    <property type="match status" value="2"/>
</dbReference>
<proteinExistence type="predicted"/>
<reference evidence="8" key="1">
    <citation type="submission" date="2023-11" db="EMBL/GenBank/DDBJ databases">
        <authorList>
            <person name="De Vega J J."/>
            <person name="De Vega J J."/>
        </authorList>
    </citation>
    <scope>NUCLEOTIDE SEQUENCE</scope>
</reference>
<comment type="caution">
    <text evidence="8">The sequence shown here is derived from an EMBL/GenBank/DDBJ whole genome shotgun (WGS) entry which is preliminary data.</text>
</comment>
<dbReference type="GO" id="GO:0016020">
    <property type="term" value="C:membrane"/>
    <property type="evidence" value="ECO:0007669"/>
    <property type="project" value="UniProtKB-SubCell"/>
</dbReference>
<feature type="non-terminal residue" evidence="8">
    <location>
        <position position="1"/>
    </location>
</feature>
<keyword evidence="4 6" id="KW-1133">Transmembrane helix</keyword>
<dbReference type="InterPro" id="IPR036259">
    <property type="entry name" value="MFS_trans_sf"/>
</dbReference>
<dbReference type="CDD" id="cd17330">
    <property type="entry name" value="MFS_SLC46_TetA_like"/>
    <property type="match status" value="1"/>
</dbReference>
<feature type="domain" description="Major facilitator superfamily (MFS) profile" evidence="7">
    <location>
        <begin position="24"/>
        <end position="459"/>
    </location>
</feature>
<dbReference type="PANTHER" id="PTHR23504">
    <property type="entry name" value="MAJOR FACILITATOR SUPERFAMILY DOMAIN-CONTAINING PROTEIN 10"/>
    <property type="match status" value="1"/>
</dbReference>
<evidence type="ECO:0000313" key="9">
    <source>
        <dbReference type="Proteomes" id="UP001295794"/>
    </source>
</evidence>
<evidence type="ECO:0000256" key="5">
    <source>
        <dbReference type="ARBA" id="ARBA00023136"/>
    </source>
</evidence>
<gene>
    <name evidence="8" type="ORF">MYCIT1_LOCUS28545</name>
</gene>
<keyword evidence="5 6" id="KW-0472">Membrane</keyword>
<keyword evidence="9" id="KW-1185">Reference proteome</keyword>
<evidence type="ECO:0000256" key="4">
    <source>
        <dbReference type="ARBA" id="ARBA00022989"/>
    </source>
</evidence>
<sequence length="507" mass="54950">MTGSTASENTPLLAPKHTPLPKFQLFILLWVQLAEPLASQVIYPFVNKLVGELPITGGDPEKIGYYAGLIESLFFVTEAFTVLHWSRLSDRIGRKPVLLVGLFGLTFSMISFGMSKSYWAIVVSRCLAGLLNGNVGVIKSMMGELGEGNIAQAMALMPVTWATGATIGPMIGGLLANPYENYPNTFGKFEFWKTYPYALPCFVIAFYCIFSWALAFFFLQEASSTSATVKPRRAGTSDGAAVEHKDLPLRELLTPRVITAVSNYSLLALLDIALRALQPLFYTMPITLGGLGFTPAVVGLCLGAFGLFSGIYQATAFSSVYDRFGTKNVFVAAMGTFVPMFLLFPLMNLSALRADRVDGLTWVQLVLQMVLYIIMDMGFSCAFIYVRAAAPNQHSLGATNGIAQTCISVVRAIGPVASTSLFSLSLEKNILGGSFVYLVMVVLSALALGATAYLPKRSGKSRRASKTSEEVFRVSCLAGFRVTCASHPKSKLLHSFESEPCFPAMNI</sequence>
<feature type="transmembrane region" description="Helical" evidence="6">
    <location>
        <begin position="402"/>
        <end position="422"/>
    </location>
</feature>
<dbReference type="PROSITE" id="PS50850">
    <property type="entry name" value="MFS"/>
    <property type="match status" value="1"/>
</dbReference>
<feature type="transmembrane region" description="Helical" evidence="6">
    <location>
        <begin position="97"/>
        <end position="113"/>
    </location>
</feature>
<feature type="transmembrane region" description="Helical" evidence="6">
    <location>
        <begin position="195"/>
        <end position="219"/>
    </location>
</feature>
<accession>A0AAD2K4Y5</accession>
<feature type="transmembrane region" description="Helical" evidence="6">
    <location>
        <begin position="63"/>
        <end position="85"/>
    </location>
</feature>
<name>A0AAD2K4Y5_9AGAR</name>
<organism evidence="8 9">
    <name type="scientific">Mycena citricolor</name>
    <dbReference type="NCBI Taxonomy" id="2018698"/>
    <lineage>
        <taxon>Eukaryota</taxon>
        <taxon>Fungi</taxon>
        <taxon>Dikarya</taxon>
        <taxon>Basidiomycota</taxon>
        <taxon>Agaricomycotina</taxon>
        <taxon>Agaricomycetes</taxon>
        <taxon>Agaricomycetidae</taxon>
        <taxon>Agaricales</taxon>
        <taxon>Marasmiineae</taxon>
        <taxon>Mycenaceae</taxon>
        <taxon>Mycena</taxon>
    </lineage>
</organism>
<comment type="subcellular location">
    <subcellularLocation>
        <location evidence="1">Membrane</location>
        <topology evidence="1">Multi-pass membrane protein</topology>
    </subcellularLocation>
</comment>
<feature type="transmembrane region" description="Helical" evidence="6">
    <location>
        <begin position="434"/>
        <end position="454"/>
    </location>
</feature>
<feature type="transmembrane region" description="Helical" evidence="6">
    <location>
        <begin position="369"/>
        <end position="390"/>
    </location>
</feature>
<dbReference type="Gene3D" id="1.20.1250.20">
    <property type="entry name" value="MFS general substrate transporter like domains"/>
    <property type="match status" value="1"/>
</dbReference>
<dbReference type="PANTHER" id="PTHR23504:SF15">
    <property type="entry name" value="MAJOR FACILITATOR SUPERFAMILY (MFS) PROFILE DOMAIN-CONTAINING PROTEIN"/>
    <property type="match status" value="1"/>
</dbReference>
<protein>
    <recommendedName>
        <fullName evidence="7">Major facilitator superfamily (MFS) profile domain-containing protein</fullName>
    </recommendedName>
</protein>
<dbReference type="InterPro" id="IPR020846">
    <property type="entry name" value="MFS_dom"/>
</dbReference>
<evidence type="ECO:0000313" key="8">
    <source>
        <dbReference type="EMBL" id="CAK5278877.1"/>
    </source>
</evidence>
<evidence type="ECO:0000256" key="6">
    <source>
        <dbReference type="SAM" id="Phobius"/>
    </source>
</evidence>